<keyword evidence="14" id="KW-1185">Reference proteome</keyword>
<evidence type="ECO:0000259" key="11">
    <source>
        <dbReference type="PROSITE" id="PS51706"/>
    </source>
</evidence>
<dbReference type="STRING" id="728005.SAMN04488059_12320"/>
<dbReference type="NCBIfam" id="TIGR03598">
    <property type="entry name" value="GTPase_YsxC"/>
    <property type="match status" value="1"/>
</dbReference>
<dbReference type="InterPro" id="IPR027417">
    <property type="entry name" value="P-loop_NTPase"/>
</dbReference>
<dbReference type="RefSeq" id="WP_046173042.1">
    <property type="nucleotide sequence ID" value="NZ_FOMB01000023.1"/>
</dbReference>
<evidence type="ECO:0000313" key="12">
    <source>
        <dbReference type="EMBL" id="KKC31043.1"/>
    </source>
</evidence>
<evidence type="ECO:0000313" key="15">
    <source>
        <dbReference type="Proteomes" id="UP000182258"/>
    </source>
</evidence>
<dbReference type="AlphaFoldDB" id="A0A0F5PQZ1"/>
<dbReference type="SUPFAM" id="SSF52540">
    <property type="entry name" value="P-loop containing nucleoside triphosphate hydrolases"/>
    <property type="match status" value="1"/>
</dbReference>
<keyword evidence="9 10" id="KW-0131">Cell cycle</keyword>
<comment type="similarity">
    <text evidence="2 10">Belongs to the TRAFAC class TrmE-Era-EngA-EngB-Septin-like GTPase superfamily. EngB GTPase family.</text>
</comment>
<keyword evidence="3 10" id="KW-0132">Cell division</keyword>
<dbReference type="Proteomes" id="UP000182258">
    <property type="component" value="Unassembled WGS sequence"/>
</dbReference>
<evidence type="ECO:0000256" key="8">
    <source>
        <dbReference type="ARBA" id="ARBA00023210"/>
    </source>
</evidence>
<evidence type="ECO:0000256" key="9">
    <source>
        <dbReference type="ARBA" id="ARBA00023306"/>
    </source>
</evidence>
<dbReference type="PANTHER" id="PTHR11649">
    <property type="entry name" value="MSS1/TRME-RELATED GTP-BINDING PROTEIN"/>
    <property type="match status" value="1"/>
</dbReference>
<keyword evidence="6" id="KW-0460">Magnesium</keyword>
<evidence type="ECO:0000256" key="7">
    <source>
        <dbReference type="ARBA" id="ARBA00023134"/>
    </source>
</evidence>
<dbReference type="OrthoDB" id="9804921at2"/>
<evidence type="ECO:0000256" key="1">
    <source>
        <dbReference type="ARBA" id="ARBA00001946"/>
    </source>
</evidence>
<dbReference type="GO" id="GO:0046872">
    <property type="term" value="F:metal ion binding"/>
    <property type="evidence" value="ECO:0007669"/>
    <property type="project" value="UniProtKB-KW"/>
</dbReference>
<dbReference type="HAMAP" id="MF_00321">
    <property type="entry name" value="GTPase_EngB"/>
    <property type="match status" value="1"/>
</dbReference>
<evidence type="ECO:0000256" key="5">
    <source>
        <dbReference type="ARBA" id="ARBA00022741"/>
    </source>
</evidence>
<dbReference type="InterPro" id="IPR006073">
    <property type="entry name" value="GTP-bd"/>
</dbReference>
<evidence type="ECO:0000256" key="10">
    <source>
        <dbReference type="HAMAP-Rule" id="MF_00321"/>
    </source>
</evidence>
<protein>
    <recommendedName>
        <fullName evidence="10">Probable GTP-binding protein EngB</fullName>
    </recommendedName>
</protein>
<dbReference type="EMBL" id="FOMB01000023">
    <property type="protein sequence ID" value="SFD13899.1"/>
    <property type="molecule type" value="Genomic_DNA"/>
</dbReference>
<dbReference type="PATRIC" id="fig|728005.3.peg.2761"/>
<dbReference type="CDD" id="cd01876">
    <property type="entry name" value="YihA_EngB"/>
    <property type="match status" value="1"/>
</dbReference>
<accession>A0A0F5PQZ1</accession>
<keyword evidence="4" id="KW-0479">Metal-binding</keyword>
<organism evidence="13 15">
    <name type="scientific">Devosia psychrophila</name>
    <dbReference type="NCBI Taxonomy" id="728005"/>
    <lineage>
        <taxon>Bacteria</taxon>
        <taxon>Pseudomonadati</taxon>
        <taxon>Pseudomonadota</taxon>
        <taxon>Alphaproteobacteria</taxon>
        <taxon>Hyphomicrobiales</taxon>
        <taxon>Devosiaceae</taxon>
        <taxon>Devosia</taxon>
    </lineage>
</organism>
<keyword evidence="7 10" id="KW-0342">GTP-binding</keyword>
<evidence type="ECO:0000313" key="13">
    <source>
        <dbReference type="EMBL" id="SFD13899.1"/>
    </source>
</evidence>
<dbReference type="Pfam" id="PF01926">
    <property type="entry name" value="MMR_HSR1"/>
    <property type="match status" value="1"/>
</dbReference>
<keyword evidence="5 10" id="KW-0547">Nucleotide-binding</keyword>
<feature type="domain" description="EngB-type G" evidence="11">
    <location>
        <begin position="38"/>
        <end position="214"/>
    </location>
</feature>
<evidence type="ECO:0000256" key="3">
    <source>
        <dbReference type="ARBA" id="ARBA00022618"/>
    </source>
</evidence>
<sequence>MSDIDYPTDMIERGRLLFARPFLFIKGCVSIADLPPMDKVEISFAGRSNVGKSSLINALCGTSGLARTSNTPGRTQELNIFESQSEQLRVVDMPGYGYARAPEDKVRQWTKLVHRYLTGRATLRRVYVLVDGRHGPKDNDLTVMNELDKAAVSYQVVLTKSDKPSAEELVKVIAATKAAILKRPAAHPHVILTSSVKGEGLKELRTEIAMLLESAGVTPKQD</sequence>
<keyword evidence="8 10" id="KW-0717">Septation</keyword>
<evidence type="ECO:0000256" key="4">
    <source>
        <dbReference type="ARBA" id="ARBA00022723"/>
    </source>
</evidence>
<dbReference type="GO" id="GO:0000917">
    <property type="term" value="P:division septum assembly"/>
    <property type="evidence" value="ECO:0007669"/>
    <property type="project" value="UniProtKB-KW"/>
</dbReference>
<name>A0A0F5PQZ1_9HYPH</name>
<dbReference type="EMBL" id="LAPV01000235">
    <property type="protein sequence ID" value="KKC31043.1"/>
    <property type="molecule type" value="Genomic_DNA"/>
</dbReference>
<dbReference type="PROSITE" id="PS51706">
    <property type="entry name" value="G_ENGB"/>
    <property type="match status" value="1"/>
</dbReference>
<evidence type="ECO:0000256" key="6">
    <source>
        <dbReference type="ARBA" id="ARBA00022842"/>
    </source>
</evidence>
<dbReference type="GO" id="GO:0005829">
    <property type="term" value="C:cytosol"/>
    <property type="evidence" value="ECO:0007669"/>
    <property type="project" value="TreeGrafter"/>
</dbReference>
<dbReference type="GO" id="GO:0005525">
    <property type="term" value="F:GTP binding"/>
    <property type="evidence" value="ECO:0007669"/>
    <property type="project" value="UniProtKB-UniRule"/>
</dbReference>
<dbReference type="Gene3D" id="3.40.50.300">
    <property type="entry name" value="P-loop containing nucleotide triphosphate hydrolases"/>
    <property type="match status" value="1"/>
</dbReference>
<gene>
    <name evidence="10" type="primary">engB</name>
    <name evidence="13" type="ORF">SAMN04488059_12320</name>
    <name evidence="12" type="ORF">WH91_21470</name>
</gene>
<reference evidence="12 14" key="1">
    <citation type="submission" date="2015-03" db="EMBL/GenBank/DDBJ databases">
        <authorList>
            <person name="Lepp D."/>
            <person name="Hassan Y.I."/>
            <person name="Li X.-Z."/>
            <person name="Zhou T."/>
        </authorList>
    </citation>
    <scope>NUCLEOTIDE SEQUENCE [LARGE SCALE GENOMIC DNA]</scope>
    <source>
        <strain evidence="12 14">Cr7-05</strain>
    </source>
</reference>
<dbReference type="InterPro" id="IPR030393">
    <property type="entry name" value="G_ENGB_dom"/>
</dbReference>
<comment type="cofactor">
    <cofactor evidence="1">
        <name>Mg(2+)</name>
        <dbReference type="ChEBI" id="CHEBI:18420"/>
    </cofactor>
</comment>
<comment type="function">
    <text evidence="10">Necessary for normal cell division and for the maintenance of normal septation.</text>
</comment>
<evidence type="ECO:0000256" key="2">
    <source>
        <dbReference type="ARBA" id="ARBA00009638"/>
    </source>
</evidence>
<proteinExistence type="inferred from homology"/>
<dbReference type="PANTHER" id="PTHR11649:SF13">
    <property type="entry name" value="ENGB-TYPE G DOMAIN-CONTAINING PROTEIN"/>
    <property type="match status" value="1"/>
</dbReference>
<dbReference type="InterPro" id="IPR019987">
    <property type="entry name" value="GTP-bd_ribosome_bio_YsxC"/>
</dbReference>
<evidence type="ECO:0000313" key="14">
    <source>
        <dbReference type="Proteomes" id="UP000033519"/>
    </source>
</evidence>
<reference evidence="13 15" key="2">
    <citation type="submission" date="2016-10" db="EMBL/GenBank/DDBJ databases">
        <authorList>
            <person name="de Groot N.N."/>
        </authorList>
    </citation>
    <scope>NUCLEOTIDE SEQUENCE [LARGE SCALE GENOMIC DNA]</scope>
    <source>
        <strain evidence="13 15">CGMCC 1.10210</strain>
    </source>
</reference>
<dbReference type="Proteomes" id="UP000033519">
    <property type="component" value="Unassembled WGS sequence"/>
</dbReference>